<name>A0AAN9JST6_CANGL</name>
<keyword evidence="1" id="KW-0472">Membrane</keyword>
<reference evidence="2 3" key="1">
    <citation type="submission" date="2024-01" db="EMBL/GenBank/DDBJ databases">
        <title>The genomes of 5 underutilized Papilionoideae crops provide insights into root nodulation and disease resistanc.</title>
        <authorList>
            <person name="Jiang F."/>
        </authorList>
    </citation>
    <scope>NUCLEOTIDE SEQUENCE [LARGE SCALE GENOMIC DNA]</scope>
    <source>
        <strain evidence="2">LVBAO_FW01</strain>
        <tissue evidence="2">Leaves</tissue>
    </source>
</reference>
<sequence length="241" mass="26990">MLGNQLSIINQSPCYTFETVVIIVSFCFQLTNTSSLVYLTPLKKIRSKRARLREIIERGGGVFDLQILGFVSPDSESATANSKLKASQFHFCSWKGAFTINLRALKLEGCSYFFCSILLQFHSQQTRRDGEDECRYTQKKLVGGCRLQISRFECHRSHSLDLLGRETGRVGSWVGGANWDKDPTRHFGCSSYSFTHKKSVPKSIIFLNLKSVTLSCLSSSSSALMSLLGYYSEGKDEMGEG</sequence>
<dbReference type="Proteomes" id="UP001367508">
    <property type="component" value="Unassembled WGS sequence"/>
</dbReference>
<evidence type="ECO:0000256" key="1">
    <source>
        <dbReference type="SAM" id="Phobius"/>
    </source>
</evidence>
<dbReference type="AlphaFoldDB" id="A0AAN9JST6"/>
<evidence type="ECO:0000313" key="2">
    <source>
        <dbReference type="EMBL" id="KAK7304845.1"/>
    </source>
</evidence>
<gene>
    <name evidence="2" type="ORF">VNO77_42736</name>
</gene>
<dbReference type="EMBL" id="JAYMYQ010000011">
    <property type="protein sequence ID" value="KAK7304845.1"/>
    <property type="molecule type" value="Genomic_DNA"/>
</dbReference>
<accession>A0AAN9JST6</accession>
<proteinExistence type="predicted"/>
<organism evidence="2 3">
    <name type="scientific">Canavalia gladiata</name>
    <name type="common">Sword bean</name>
    <name type="synonym">Dolichos gladiatus</name>
    <dbReference type="NCBI Taxonomy" id="3824"/>
    <lineage>
        <taxon>Eukaryota</taxon>
        <taxon>Viridiplantae</taxon>
        <taxon>Streptophyta</taxon>
        <taxon>Embryophyta</taxon>
        <taxon>Tracheophyta</taxon>
        <taxon>Spermatophyta</taxon>
        <taxon>Magnoliopsida</taxon>
        <taxon>eudicotyledons</taxon>
        <taxon>Gunneridae</taxon>
        <taxon>Pentapetalae</taxon>
        <taxon>rosids</taxon>
        <taxon>fabids</taxon>
        <taxon>Fabales</taxon>
        <taxon>Fabaceae</taxon>
        <taxon>Papilionoideae</taxon>
        <taxon>50 kb inversion clade</taxon>
        <taxon>NPAAA clade</taxon>
        <taxon>indigoferoid/millettioid clade</taxon>
        <taxon>Phaseoleae</taxon>
        <taxon>Canavalia</taxon>
    </lineage>
</organism>
<evidence type="ECO:0000313" key="3">
    <source>
        <dbReference type="Proteomes" id="UP001367508"/>
    </source>
</evidence>
<keyword evidence="3" id="KW-1185">Reference proteome</keyword>
<protein>
    <submittedName>
        <fullName evidence="2">Uncharacterized protein</fullName>
    </submittedName>
</protein>
<comment type="caution">
    <text evidence="2">The sequence shown here is derived from an EMBL/GenBank/DDBJ whole genome shotgun (WGS) entry which is preliminary data.</text>
</comment>
<feature type="transmembrane region" description="Helical" evidence="1">
    <location>
        <begin position="20"/>
        <end position="39"/>
    </location>
</feature>
<keyword evidence="1" id="KW-0812">Transmembrane</keyword>
<keyword evidence="1" id="KW-1133">Transmembrane helix</keyword>